<dbReference type="InterPro" id="IPR029060">
    <property type="entry name" value="PIN-like_dom_sf"/>
</dbReference>
<accession>A0A2S6NK45</accession>
<dbReference type="Pfam" id="PF13470">
    <property type="entry name" value="PIN_3"/>
    <property type="match status" value="1"/>
</dbReference>
<dbReference type="PANTHER" id="PTHR34610:SF3">
    <property type="entry name" value="SSL7007 PROTEIN"/>
    <property type="match status" value="1"/>
</dbReference>
<gene>
    <name evidence="2" type="ORF">CCS01_08005</name>
</gene>
<dbReference type="Proteomes" id="UP000239724">
    <property type="component" value="Unassembled WGS sequence"/>
</dbReference>
<feature type="domain" description="PIN" evidence="1">
    <location>
        <begin position="2"/>
        <end position="115"/>
    </location>
</feature>
<dbReference type="PANTHER" id="PTHR34610">
    <property type="entry name" value="SSL7007 PROTEIN"/>
    <property type="match status" value="1"/>
</dbReference>
<dbReference type="InterPro" id="IPR002850">
    <property type="entry name" value="PIN_toxin-like"/>
</dbReference>
<reference evidence="2 3" key="1">
    <citation type="journal article" date="2018" name="Arch. Microbiol.">
        <title>New insights into the metabolic potential of the phototrophic purple bacterium Rhodopila globiformis DSM 161(T) from its draft genome sequence and evidence for a vanadium-dependent nitrogenase.</title>
        <authorList>
            <person name="Imhoff J.F."/>
            <person name="Rahn T."/>
            <person name="Kunzel S."/>
            <person name="Neulinger S.C."/>
        </authorList>
    </citation>
    <scope>NUCLEOTIDE SEQUENCE [LARGE SCALE GENOMIC DNA]</scope>
    <source>
        <strain evidence="2 3">DSM 161</strain>
    </source>
</reference>
<dbReference type="EMBL" id="NHRY01000075">
    <property type="protein sequence ID" value="PPQ35283.1"/>
    <property type="molecule type" value="Genomic_DNA"/>
</dbReference>
<organism evidence="2 3">
    <name type="scientific">Rhodopila globiformis</name>
    <name type="common">Rhodopseudomonas globiformis</name>
    <dbReference type="NCBI Taxonomy" id="1071"/>
    <lineage>
        <taxon>Bacteria</taxon>
        <taxon>Pseudomonadati</taxon>
        <taxon>Pseudomonadota</taxon>
        <taxon>Alphaproteobacteria</taxon>
        <taxon>Acetobacterales</taxon>
        <taxon>Acetobacteraceae</taxon>
        <taxon>Rhodopila</taxon>
    </lineage>
</organism>
<dbReference type="InterPro" id="IPR002716">
    <property type="entry name" value="PIN_dom"/>
</dbReference>
<dbReference type="NCBIfam" id="TIGR00305">
    <property type="entry name" value="putative toxin-antitoxin system toxin component, PIN family"/>
    <property type="match status" value="1"/>
</dbReference>
<evidence type="ECO:0000313" key="3">
    <source>
        <dbReference type="Proteomes" id="UP000239724"/>
    </source>
</evidence>
<dbReference type="SUPFAM" id="SSF88723">
    <property type="entry name" value="PIN domain-like"/>
    <property type="match status" value="1"/>
</dbReference>
<sequence length="156" mass="17225">MRSVLDTDVLLSGLRSTIGASRVLLLAMEAKVITPLVSVATVIEYEAVLKRTEHLHAMRMDAEDVDRFLDAFVAQADAVTTHFRIRPSVRDPDDEMFAELAINGQADALVSFNIADYRTLDPGAPRLDIPVCRPGDILRRLSWRPSATLPSASRLP</sequence>
<evidence type="ECO:0000259" key="1">
    <source>
        <dbReference type="Pfam" id="PF13470"/>
    </source>
</evidence>
<evidence type="ECO:0000313" key="2">
    <source>
        <dbReference type="EMBL" id="PPQ35283.1"/>
    </source>
</evidence>
<dbReference type="AlphaFoldDB" id="A0A2S6NK45"/>
<name>A0A2S6NK45_RHOGL</name>
<keyword evidence="3" id="KW-1185">Reference proteome</keyword>
<comment type="caution">
    <text evidence="2">The sequence shown here is derived from an EMBL/GenBank/DDBJ whole genome shotgun (WGS) entry which is preliminary data.</text>
</comment>
<proteinExistence type="predicted"/>
<protein>
    <submittedName>
        <fullName evidence="2">Putative toxin-antitoxin system toxin component, PIN family</fullName>
    </submittedName>
</protein>